<keyword evidence="1" id="KW-0539">Nucleus</keyword>
<dbReference type="GO" id="GO:0006357">
    <property type="term" value="P:regulation of transcription by RNA polymerase II"/>
    <property type="evidence" value="ECO:0007669"/>
    <property type="project" value="TreeGrafter"/>
</dbReference>
<dbReference type="OrthoDB" id="6159213at2759"/>
<dbReference type="KEGG" id="scac:106088872"/>
<feature type="region of interest" description="Disordered" evidence="2">
    <location>
        <begin position="106"/>
        <end position="138"/>
    </location>
</feature>
<feature type="domain" description="MADF" evidence="3">
    <location>
        <begin position="9"/>
        <end position="103"/>
    </location>
</feature>
<dbReference type="GO" id="GO:0005667">
    <property type="term" value="C:transcription regulator complex"/>
    <property type="evidence" value="ECO:0007669"/>
    <property type="project" value="TreeGrafter"/>
</dbReference>
<dbReference type="GO" id="GO:0003677">
    <property type="term" value="F:DNA binding"/>
    <property type="evidence" value="ECO:0007669"/>
    <property type="project" value="InterPro"/>
</dbReference>
<accession>A0A1I8NX12</accession>
<gene>
    <name evidence="5" type="primary">106088872</name>
</gene>
<dbReference type="VEuPathDB" id="VectorBase:SCAU002782"/>
<reference evidence="5" key="1">
    <citation type="submission" date="2020-05" db="UniProtKB">
        <authorList>
            <consortium name="EnsemblMetazoa"/>
        </authorList>
    </citation>
    <scope>IDENTIFICATION</scope>
    <source>
        <strain evidence="5">USDA</strain>
    </source>
</reference>
<evidence type="ECO:0000259" key="3">
    <source>
        <dbReference type="PROSITE" id="PS51029"/>
    </source>
</evidence>
<feature type="region of interest" description="Disordered" evidence="2">
    <location>
        <begin position="200"/>
        <end position="231"/>
    </location>
</feature>
<dbReference type="STRING" id="35570.A0A1I8NX12"/>
<dbReference type="PROSITE" id="PS51029">
    <property type="entry name" value="MADF"/>
    <property type="match status" value="1"/>
</dbReference>
<dbReference type="SMART" id="SM00595">
    <property type="entry name" value="MADF"/>
    <property type="match status" value="1"/>
</dbReference>
<dbReference type="Proteomes" id="UP000095300">
    <property type="component" value="Unassembled WGS sequence"/>
</dbReference>
<dbReference type="AlphaFoldDB" id="A0A1I8NX12"/>
<evidence type="ECO:0000313" key="6">
    <source>
        <dbReference type="Proteomes" id="UP000095300"/>
    </source>
</evidence>
<dbReference type="PROSITE" id="PS51031">
    <property type="entry name" value="BESS"/>
    <property type="match status" value="1"/>
</dbReference>
<dbReference type="PANTHER" id="PTHR12243:SF69">
    <property type="entry name" value="SI:CH73-59F11.3"/>
    <property type="match status" value="1"/>
</dbReference>
<feature type="compositionally biased region" description="Polar residues" evidence="2">
    <location>
        <begin position="200"/>
        <end position="211"/>
    </location>
</feature>
<evidence type="ECO:0000256" key="1">
    <source>
        <dbReference type="PROSITE-ProRule" id="PRU00371"/>
    </source>
</evidence>
<comment type="subcellular location">
    <subcellularLocation>
        <location evidence="1">Nucleus</location>
    </subcellularLocation>
</comment>
<dbReference type="InterPro" id="IPR006578">
    <property type="entry name" value="MADF-dom"/>
</dbReference>
<feature type="compositionally biased region" description="Basic and acidic residues" evidence="2">
    <location>
        <begin position="212"/>
        <end position="224"/>
    </location>
</feature>
<feature type="domain" description="BESS" evidence="4">
    <location>
        <begin position="265"/>
        <end position="304"/>
    </location>
</feature>
<evidence type="ECO:0008006" key="7">
    <source>
        <dbReference type="Google" id="ProtNLM"/>
    </source>
</evidence>
<dbReference type="InterPro" id="IPR004210">
    <property type="entry name" value="BESS_motif"/>
</dbReference>
<dbReference type="Pfam" id="PF10545">
    <property type="entry name" value="MADF_DNA_bdg"/>
    <property type="match status" value="1"/>
</dbReference>
<proteinExistence type="predicted"/>
<dbReference type="GO" id="GO:0005634">
    <property type="term" value="C:nucleus"/>
    <property type="evidence" value="ECO:0007669"/>
    <property type="project" value="UniProtKB-SubCell"/>
</dbReference>
<evidence type="ECO:0000313" key="5">
    <source>
        <dbReference type="EnsemblMetazoa" id="SCAU002782-PA"/>
    </source>
</evidence>
<protein>
    <recommendedName>
        <fullName evidence="7">MADF domain-containing protein</fullName>
    </recommendedName>
</protein>
<evidence type="ECO:0000256" key="2">
    <source>
        <dbReference type="SAM" id="MobiDB-lite"/>
    </source>
</evidence>
<dbReference type="InterPro" id="IPR039353">
    <property type="entry name" value="TF_Adf1"/>
</dbReference>
<sequence>MPSTMDVKRLISEVRQRPVLWDMTKARYTAPVKWMEVAEALGANVEDCKRKWKNLRDTFHGEVRRFARRKKRDKSLGVYDPKISYKSKWAFYDDLEFIKESKRRQKVAADDNTVDEEGANNTMEQPSTSLDEPQPSTTEVKIKEDVDEDTTAYELGIDDDDETANDMLFEEFQNIATPQAARRLSATLSLTNSLEQNLSNDMPEQHISNDTPRLDNGVKQEKCRCPSSNSRNEDRVHFLEDLEKEEQKLIQSTKRDISRAQDHIGDSDYNFLVSFMPHMKKMSDLQNLQFRGRMCDLVLSILAPTMAAAPNAPALPTLTQAPFMAQGENYPNVMFN</sequence>
<name>A0A1I8NX12_STOCA</name>
<dbReference type="PANTHER" id="PTHR12243">
    <property type="entry name" value="MADF DOMAIN TRANSCRIPTION FACTOR"/>
    <property type="match status" value="1"/>
</dbReference>
<evidence type="ECO:0000259" key="4">
    <source>
        <dbReference type="PROSITE" id="PS51031"/>
    </source>
</evidence>
<dbReference type="Pfam" id="PF02944">
    <property type="entry name" value="BESS"/>
    <property type="match status" value="1"/>
</dbReference>
<organism evidence="5 6">
    <name type="scientific">Stomoxys calcitrans</name>
    <name type="common">Stable fly</name>
    <name type="synonym">Conops calcitrans</name>
    <dbReference type="NCBI Taxonomy" id="35570"/>
    <lineage>
        <taxon>Eukaryota</taxon>
        <taxon>Metazoa</taxon>
        <taxon>Ecdysozoa</taxon>
        <taxon>Arthropoda</taxon>
        <taxon>Hexapoda</taxon>
        <taxon>Insecta</taxon>
        <taxon>Pterygota</taxon>
        <taxon>Neoptera</taxon>
        <taxon>Endopterygota</taxon>
        <taxon>Diptera</taxon>
        <taxon>Brachycera</taxon>
        <taxon>Muscomorpha</taxon>
        <taxon>Muscoidea</taxon>
        <taxon>Muscidae</taxon>
        <taxon>Stomoxys</taxon>
    </lineage>
</organism>
<keyword evidence="6" id="KW-1185">Reference proteome</keyword>
<dbReference type="EnsemblMetazoa" id="SCAU002782-RA">
    <property type="protein sequence ID" value="SCAU002782-PA"/>
    <property type="gene ID" value="SCAU002782"/>
</dbReference>
<feature type="compositionally biased region" description="Polar residues" evidence="2">
    <location>
        <begin position="119"/>
        <end position="138"/>
    </location>
</feature>